<dbReference type="InterPro" id="IPR017870">
    <property type="entry name" value="FeS_cluster_insertion_CS"/>
</dbReference>
<proteinExistence type="inferred from homology"/>
<comment type="caution">
    <text evidence="3">The sequence shown here is derived from an EMBL/GenBank/DDBJ whole genome shotgun (WGS) entry which is preliminary data.</text>
</comment>
<dbReference type="PROSITE" id="PS01152">
    <property type="entry name" value="HESB"/>
    <property type="match status" value="1"/>
</dbReference>
<dbReference type="NCBIfam" id="TIGR00049">
    <property type="entry name" value="iron-sulfur cluster assembly accessory protein"/>
    <property type="match status" value="1"/>
</dbReference>
<dbReference type="SUPFAM" id="SSF89360">
    <property type="entry name" value="HesB-like domain"/>
    <property type="match status" value="1"/>
</dbReference>
<dbReference type="InterPro" id="IPR000361">
    <property type="entry name" value="ATAP_core_dom"/>
</dbReference>
<dbReference type="Proteomes" id="UP001344447">
    <property type="component" value="Unassembled WGS sequence"/>
</dbReference>
<dbReference type="PANTHER" id="PTHR10072:SF41">
    <property type="entry name" value="IRON-SULFUR CLUSTER ASSEMBLY 1 HOMOLOG, MITOCHONDRIAL"/>
    <property type="match status" value="1"/>
</dbReference>
<dbReference type="PANTHER" id="PTHR10072">
    <property type="entry name" value="IRON-SULFUR CLUSTER ASSEMBLY PROTEIN"/>
    <property type="match status" value="1"/>
</dbReference>
<keyword evidence="4" id="KW-1185">Reference proteome</keyword>
<dbReference type="EMBL" id="JAVFKY010000001">
    <property type="protein sequence ID" value="KAK5583877.1"/>
    <property type="molecule type" value="Genomic_DNA"/>
</dbReference>
<organism evidence="3 4">
    <name type="scientific">Dictyostelium firmibasis</name>
    <dbReference type="NCBI Taxonomy" id="79012"/>
    <lineage>
        <taxon>Eukaryota</taxon>
        <taxon>Amoebozoa</taxon>
        <taxon>Evosea</taxon>
        <taxon>Eumycetozoa</taxon>
        <taxon>Dictyostelia</taxon>
        <taxon>Dictyosteliales</taxon>
        <taxon>Dictyosteliaceae</taxon>
        <taxon>Dictyostelium</taxon>
    </lineage>
</organism>
<dbReference type="InterPro" id="IPR016092">
    <property type="entry name" value="ATAP"/>
</dbReference>
<gene>
    <name evidence="3" type="ORF">RB653_005481</name>
</gene>
<evidence type="ECO:0000256" key="1">
    <source>
        <dbReference type="ARBA" id="ARBA00006718"/>
    </source>
</evidence>
<dbReference type="InterPro" id="IPR050322">
    <property type="entry name" value="Fe-S_cluster_asmbl/transfer"/>
</dbReference>
<accession>A0AAN7U812</accession>
<dbReference type="Pfam" id="PF01521">
    <property type="entry name" value="Fe-S_biosyn"/>
    <property type="match status" value="1"/>
</dbReference>
<evidence type="ECO:0000259" key="2">
    <source>
        <dbReference type="Pfam" id="PF01521"/>
    </source>
</evidence>
<reference evidence="3 4" key="1">
    <citation type="submission" date="2023-11" db="EMBL/GenBank/DDBJ databases">
        <title>Dfirmibasis_genome.</title>
        <authorList>
            <person name="Edelbroek B."/>
            <person name="Kjellin J."/>
            <person name="Jerlstrom-Hultqvist J."/>
            <person name="Soderbom F."/>
        </authorList>
    </citation>
    <scope>NUCLEOTIDE SEQUENCE [LARGE SCALE GENOMIC DNA]</scope>
    <source>
        <strain evidence="3 4">TNS-C-14</strain>
    </source>
</reference>
<evidence type="ECO:0000313" key="4">
    <source>
        <dbReference type="Proteomes" id="UP001344447"/>
    </source>
</evidence>
<dbReference type="Gene3D" id="2.60.300.12">
    <property type="entry name" value="HesB-like domain"/>
    <property type="match status" value="1"/>
</dbReference>
<evidence type="ECO:0000313" key="3">
    <source>
        <dbReference type="EMBL" id="KAK5583877.1"/>
    </source>
</evidence>
<dbReference type="AlphaFoldDB" id="A0AAN7U812"/>
<sequence>MSISGVVRLGKPSKKAIFSMTDSAIKRVKEIMNDKKIDNCIGLRLGIKERGCSGMSYTLDFATQKNKFDETVVADKDINIIVDSKALLSVIGTEMDYIEEPIKKEFIFINPNATNTCGCGESFTTQDFSIPDLKFPKKN</sequence>
<dbReference type="GO" id="GO:0051537">
    <property type="term" value="F:2 iron, 2 sulfur cluster binding"/>
    <property type="evidence" value="ECO:0007669"/>
    <property type="project" value="TreeGrafter"/>
</dbReference>
<feature type="domain" description="Core" evidence="2">
    <location>
        <begin position="19"/>
        <end position="121"/>
    </location>
</feature>
<name>A0AAN7U812_9MYCE</name>
<dbReference type="GO" id="GO:0016226">
    <property type="term" value="P:iron-sulfur cluster assembly"/>
    <property type="evidence" value="ECO:0007669"/>
    <property type="project" value="InterPro"/>
</dbReference>
<dbReference type="InterPro" id="IPR035903">
    <property type="entry name" value="HesB-like_dom_sf"/>
</dbReference>
<dbReference type="FunFam" id="2.60.300.12:FF:000001">
    <property type="entry name" value="Iron-binding protein IscA"/>
    <property type="match status" value="1"/>
</dbReference>
<protein>
    <recommendedName>
        <fullName evidence="2">Core domain-containing protein</fullName>
    </recommendedName>
</protein>
<comment type="similarity">
    <text evidence="1">Belongs to the HesB/IscA family.</text>
</comment>
<dbReference type="GO" id="GO:0005739">
    <property type="term" value="C:mitochondrion"/>
    <property type="evidence" value="ECO:0007669"/>
    <property type="project" value="TreeGrafter"/>
</dbReference>